<dbReference type="Pfam" id="PF00293">
    <property type="entry name" value="NUDIX"/>
    <property type="match status" value="1"/>
</dbReference>
<evidence type="ECO:0000259" key="8">
    <source>
        <dbReference type="PROSITE" id="PS51462"/>
    </source>
</evidence>
<comment type="similarity">
    <text evidence="2">Belongs to the Nudix hydrolase family. DIPP subfamily.</text>
</comment>
<dbReference type="SUPFAM" id="SSF55811">
    <property type="entry name" value="Nudix"/>
    <property type="match status" value="1"/>
</dbReference>
<evidence type="ECO:0000256" key="1">
    <source>
        <dbReference type="ARBA" id="ARBA00001946"/>
    </source>
</evidence>
<evidence type="ECO:0000256" key="6">
    <source>
        <dbReference type="ARBA" id="ARBA00022842"/>
    </source>
</evidence>
<keyword evidence="10" id="KW-1185">Reference proteome</keyword>
<protein>
    <recommendedName>
        <fullName evidence="3">diphosphoinositol-polyphosphate diphosphatase</fullName>
        <ecNumber evidence="3">3.6.1.52</ecNumber>
    </recommendedName>
</protein>
<dbReference type="PANTHER" id="PTHR12629">
    <property type="entry name" value="DIPHOSPHOINOSITOL POLYPHOSPHATE PHOSPHOHYDROLASE"/>
    <property type="match status" value="1"/>
</dbReference>
<keyword evidence="5" id="KW-0378">Hydrolase</keyword>
<evidence type="ECO:0000256" key="5">
    <source>
        <dbReference type="ARBA" id="ARBA00022801"/>
    </source>
</evidence>
<dbReference type="Proteomes" id="UP001642540">
    <property type="component" value="Unassembled WGS sequence"/>
</dbReference>
<evidence type="ECO:0000313" key="9">
    <source>
        <dbReference type="EMBL" id="CAL8069772.1"/>
    </source>
</evidence>
<organism evidence="9 10">
    <name type="scientific">Orchesella dallaii</name>
    <dbReference type="NCBI Taxonomy" id="48710"/>
    <lineage>
        <taxon>Eukaryota</taxon>
        <taxon>Metazoa</taxon>
        <taxon>Ecdysozoa</taxon>
        <taxon>Arthropoda</taxon>
        <taxon>Hexapoda</taxon>
        <taxon>Collembola</taxon>
        <taxon>Entomobryomorpha</taxon>
        <taxon>Entomobryoidea</taxon>
        <taxon>Orchesellidae</taxon>
        <taxon>Orchesellinae</taxon>
        <taxon>Orchesella</taxon>
    </lineage>
</organism>
<sequence length="176" mass="19997">MVKEKPDQTRIYDEEGYRQRAACLCVRNESESEVLLVSSSKHSDQWIVPGGGVEPEESHSVAAVREVVEEAGVRGKIDRCIGIFENQERRHRTAVYVMIVTEEMPEWEDSIKIGRKRKWFSAEEALEKLPGNGSVVYFQHLRHFTLRKNQNSDSPPPCENGASTASSIVKHYDIVP</sequence>
<evidence type="ECO:0000313" key="10">
    <source>
        <dbReference type="Proteomes" id="UP001642540"/>
    </source>
</evidence>
<comment type="cofactor">
    <cofactor evidence="1">
        <name>Mg(2+)</name>
        <dbReference type="ChEBI" id="CHEBI:18420"/>
    </cofactor>
</comment>
<evidence type="ECO:0000256" key="7">
    <source>
        <dbReference type="ARBA" id="ARBA00033994"/>
    </source>
</evidence>
<keyword evidence="4" id="KW-0479">Metal-binding</keyword>
<proteinExistence type="inferred from homology"/>
<dbReference type="Gene3D" id="3.90.79.10">
    <property type="entry name" value="Nucleoside Triphosphate Pyrophosphohydrolase"/>
    <property type="match status" value="1"/>
</dbReference>
<comment type="caution">
    <text evidence="9">The sequence shown here is derived from an EMBL/GenBank/DDBJ whole genome shotgun (WGS) entry which is preliminary data.</text>
</comment>
<reference evidence="9 10" key="1">
    <citation type="submission" date="2024-08" db="EMBL/GenBank/DDBJ databases">
        <authorList>
            <person name="Cucini C."/>
            <person name="Frati F."/>
        </authorList>
    </citation>
    <scope>NUCLEOTIDE SEQUENCE [LARGE SCALE GENOMIC DNA]</scope>
</reference>
<dbReference type="PROSITE" id="PS51462">
    <property type="entry name" value="NUDIX"/>
    <property type="match status" value="1"/>
</dbReference>
<accession>A0ABP1PMA7</accession>
<dbReference type="InterPro" id="IPR020084">
    <property type="entry name" value="NUDIX_hydrolase_CS"/>
</dbReference>
<dbReference type="PANTHER" id="PTHR12629:SF0">
    <property type="entry name" value="DIPHOSPHOINOSITOL-POLYPHOSPHATE DIPHOSPHATASE"/>
    <property type="match status" value="1"/>
</dbReference>
<dbReference type="CDD" id="cd04666">
    <property type="entry name" value="NUDIX_DIPP2_like_Nudt4"/>
    <property type="match status" value="1"/>
</dbReference>
<dbReference type="InterPro" id="IPR047198">
    <property type="entry name" value="DDP-like_NUDIX"/>
</dbReference>
<name>A0ABP1PMA7_9HEXA</name>
<dbReference type="InterPro" id="IPR000086">
    <property type="entry name" value="NUDIX_hydrolase_dom"/>
</dbReference>
<evidence type="ECO:0000256" key="3">
    <source>
        <dbReference type="ARBA" id="ARBA00012527"/>
    </source>
</evidence>
<dbReference type="EMBL" id="CAXLJM020000004">
    <property type="protein sequence ID" value="CAL8069772.1"/>
    <property type="molecule type" value="Genomic_DNA"/>
</dbReference>
<dbReference type="InterPro" id="IPR015797">
    <property type="entry name" value="NUDIX_hydrolase-like_dom_sf"/>
</dbReference>
<dbReference type="PROSITE" id="PS00893">
    <property type="entry name" value="NUDIX_BOX"/>
    <property type="match status" value="1"/>
</dbReference>
<keyword evidence="6" id="KW-0460">Magnesium</keyword>
<feature type="domain" description="Nudix hydrolase" evidence="8">
    <location>
        <begin position="17"/>
        <end position="142"/>
    </location>
</feature>
<evidence type="ECO:0000256" key="4">
    <source>
        <dbReference type="ARBA" id="ARBA00022723"/>
    </source>
</evidence>
<dbReference type="EC" id="3.6.1.52" evidence="3"/>
<evidence type="ECO:0000256" key="2">
    <source>
        <dbReference type="ARBA" id="ARBA00008266"/>
    </source>
</evidence>
<comment type="catalytic activity">
    <reaction evidence="7">
        <text>diphospho-myo-inositol polyphosphate + H2O = myo-inositol polyphosphate + phosphate.</text>
        <dbReference type="EC" id="3.6.1.52"/>
    </reaction>
</comment>
<gene>
    <name evidence="9" type="ORF">ODALV1_LOCUS931</name>
</gene>